<reference evidence="1 2" key="1">
    <citation type="journal article" date="2022" name="bioRxiv">
        <title>The genome of the oomycete Peronosclerospora sorghi, a cosmopolitan pathogen of maize and sorghum, is inflated with dispersed pseudogenes.</title>
        <authorList>
            <person name="Fletcher K."/>
            <person name="Martin F."/>
            <person name="Isakeit T."/>
            <person name="Cavanaugh K."/>
            <person name="Magill C."/>
            <person name="Michelmore R."/>
        </authorList>
    </citation>
    <scope>NUCLEOTIDE SEQUENCE [LARGE SCALE GENOMIC DNA]</scope>
    <source>
        <strain evidence="1">P6</strain>
    </source>
</reference>
<comment type="caution">
    <text evidence="1">The sequence shown here is derived from an EMBL/GenBank/DDBJ whole genome shotgun (WGS) entry which is preliminary data.</text>
</comment>
<dbReference type="Proteomes" id="UP001163321">
    <property type="component" value="Chromosome 10"/>
</dbReference>
<sequence>MDKKIYIVNCNAVTLDKLPRLISENPAGNLACRSEDINLTFLLVIFPKRAHGYAHPTTIQ</sequence>
<accession>A0ACC0WQK3</accession>
<name>A0ACC0WQK3_9STRA</name>
<evidence type="ECO:0000313" key="2">
    <source>
        <dbReference type="Proteomes" id="UP001163321"/>
    </source>
</evidence>
<evidence type="ECO:0000313" key="1">
    <source>
        <dbReference type="EMBL" id="KAI9920266.1"/>
    </source>
</evidence>
<protein>
    <submittedName>
        <fullName evidence="1">Uncharacterized protein</fullName>
    </submittedName>
</protein>
<gene>
    <name evidence="1" type="ORF">PsorP6_015384</name>
</gene>
<keyword evidence="2" id="KW-1185">Reference proteome</keyword>
<organism evidence="1 2">
    <name type="scientific">Peronosclerospora sorghi</name>
    <dbReference type="NCBI Taxonomy" id="230839"/>
    <lineage>
        <taxon>Eukaryota</taxon>
        <taxon>Sar</taxon>
        <taxon>Stramenopiles</taxon>
        <taxon>Oomycota</taxon>
        <taxon>Peronosporomycetes</taxon>
        <taxon>Peronosporales</taxon>
        <taxon>Peronosporaceae</taxon>
        <taxon>Peronosclerospora</taxon>
    </lineage>
</organism>
<proteinExistence type="predicted"/>
<dbReference type="EMBL" id="CM047589">
    <property type="protein sequence ID" value="KAI9920266.1"/>
    <property type="molecule type" value="Genomic_DNA"/>
</dbReference>